<accession>G7YKU5</accession>
<evidence type="ECO:0000313" key="1">
    <source>
        <dbReference type="EMBL" id="GAA53576.1"/>
    </source>
</evidence>
<protein>
    <submittedName>
        <fullName evidence="1">Uncharacterized protein</fullName>
    </submittedName>
</protein>
<dbReference type="AlphaFoldDB" id="G7YKU5"/>
<dbReference type="Proteomes" id="UP000008909">
    <property type="component" value="Unassembled WGS sequence"/>
</dbReference>
<name>G7YKU5_CLOSI</name>
<reference key="2">
    <citation type="submission" date="2011-10" db="EMBL/GenBank/DDBJ databases">
        <title>The genome and transcriptome sequence of Clonorchis sinensis provide insights into the carcinogenic liver fluke.</title>
        <authorList>
            <person name="Wang X."/>
            <person name="Huang Y."/>
            <person name="Chen W."/>
            <person name="Liu H."/>
            <person name="Guo L."/>
            <person name="Chen Y."/>
            <person name="Luo F."/>
            <person name="Zhou W."/>
            <person name="Sun J."/>
            <person name="Mao Q."/>
            <person name="Liang P."/>
            <person name="Zhou C."/>
            <person name="Tian Y."/>
            <person name="Men J."/>
            <person name="Lv X."/>
            <person name="Huang L."/>
            <person name="Zhou J."/>
            <person name="Hu Y."/>
            <person name="Li R."/>
            <person name="Zhang F."/>
            <person name="Lei H."/>
            <person name="Li X."/>
            <person name="Hu X."/>
            <person name="Liang C."/>
            <person name="Xu J."/>
            <person name="Wu Z."/>
            <person name="Yu X."/>
        </authorList>
    </citation>
    <scope>NUCLEOTIDE SEQUENCE</scope>
    <source>
        <strain>Henan</strain>
    </source>
</reference>
<evidence type="ECO:0000313" key="2">
    <source>
        <dbReference type="Proteomes" id="UP000008909"/>
    </source>
</evidence>
<keyword evidence="2" id="KW-1185">Reference proteome</keyword>
<proteinExistence type="predicted"/>
<gene>
    <name evidence="1" type="ORF">CLF_110549</name>
</gene>
<reference evidence="1" key="1">
    <citation type="journal article" date="2011" name="Genome Biol.">
        <title>The draft genome of the carcinogenic human liver fluke Clonorchis sinensis.</title>
        <authorList>
            <person name="Wang X."/>
            <person name="Chen W."/>
            <person name="Huang Y."/>
            <person name="Sun J."/>
            <person name="Men J."/>
            <person name="Liu H."/>
            <person name="Luo F."/>
            <person name="Guo L."/>
            <person name="Lv X."/>
            <person name="Deng C."/>
            <person name="Zhou C."/>
            <person name="Fan Y."/>
            <person name="Li X."/>
            <person name="Huang L."/>
            <person name="Hu Y."/>
            <person name="Liang C."/>
            <person name="Hu X."/>
            <person name="Xu J."/>
            <person name="Yu X."/>
        </authorList>
    </citation>
    <scope>NUCLEOTIDE SEQUENCE [LARGE SCALE GENOMIC DNA]</scope>
    <source>
        <strain evidence="1">Henan</strain>
    </source>
</reference>
<dbReference type="EMBL" id="DF143532">
    <property type="protein sequence ID" value="GAA53576.1"/>
    <property type="molecule type" value="Genomic_DNA"/>
</dbReference>
<organism evidence="1 2">
    <name type="scientific">Clonorchis sinensis</name>
    <name type="common">Chinese liver fluke</name>
    <dbReference type="NCBI Taxonomy" id="79923"/>
    <lineage>
        <taxon>Eukaryota</taxon>
        <taxon>Metazoa</taxon>
        <taxon>Spiralia</taxon>
        <taxon>Lophotrochozoa</taxon>
        <taxon>Platyhelminthes</taxon>
        <taxon>Trematoda</taxon>
        <taxon>Digenea</taxon>
        <taxon>Opisthorchiida</taxon>
        <taxon>Opisthorchiata</taxon>
        <taxon>Opisthorchiidae</taxon>
        <taxon>Clonorchis</taxon>
    </lineage>
</organism>
<sequence length="411" mass="47543">MNTGYCRDRADLIAAIKVMPETSERDGARRFLKHWVIRSLKNDRTLVDFEDPGEEGFRCRRKSYTEYISMAILFRTYLLSNWVGILRLHNMVSNTNNTEVAKINQKLTRTKSSPEEEIINNCQILSPKFYKQLGLKSLSPLGYLVAGTEPVQLGREKRTEDFVLRFVLSTLPHQVETTDRVTARKDQLLPIIIRPTGSSQNHCPGTLNNENHINTNVVRWNSKNQRNFCARYCSLWMVAMYYENPTGDGSYFRIHCFVGLAHCFCPCATISAKEYAHFVNCVQLNSGMFWSTALHIATDAIKVRSYMWVRYTGLRLTVQIVRTKFLHLFTLLKTQRCLEIDQSEEHNVHRIVNERFIWVPGKSSIKTKLVQVENTLDGFGDCDYQMSTKKNVTGRGLSDSFQQPYELPYDY</sequence>